<comment type="caution">
    <text evidence="2">The sequence shown here is derived from an EMBL/GenBank/DDBJ whole genome shotgun (WGS) entry which is preliminary data.</text>
</comment>
<proteinExistence type="predicted"/>
<evidence type="ECO:0000313" key="3">
    <source>
        <dbReference type="Proteomes" id="UP000092993"/>
    </source>
</evidence>
<evidence type="ECO:0000313" key="2">
    <source>
        <dbReference type="EMBL" id="OBZ79516.1"/>
    </source>
</evidence>
<evidence type="ECO:0000256" key="1">
    <source>
        <dbReference type="SAM" id="MobiDB-lite"/>
    </source>
</evidence>
<accession>A0A1C7MT15</accession>
<organism evidence="2 3">
    <name type="scientific">Grifola frondosa</name>
    <name type="common">Maitake</name>
    <name type="synonym">Polyporus frondosus</name>
    <dbReference type="NCBI Taxonomy" id="5627"/>
    <lineage>
        <taxon>Eukaryota</taxon>
        <taxon>Fungi</taxon>
        <taxon>Dikarya</taxon>
        <taxon>Basidiomycota</taxon>
        <taxon>Agaricomycotina</taxon>
        <taxon>Agaricomycetes</taxon>
        <taxon>Polyporales</taxon>
        <taxon>Grifolaceae</taxon>
        <taxon>Grifola</taxon>
    </lineage>
</organism>
<reference evidence="2 3" key="1">
    <citation type="submission" date="2016-03" db="EMBL/GenBank/DDBJ databases">
        <title>Whole genome sequencing of Grifola frondosa 9006-11.</title>
        <authorList>
            <person name="Min B."/>
            <person name="Park H."/>
            <person name="Kim J.-G."/>
            <person name="Cho H."/>
            <person name="Oh Y.-L."/>
            <person name="Kong W.-S."/>
            <person name="Choi I.-G."/>
        </authorList>
    </citation>
    <scope>NUCLEOTIDE SEQUENCE [LARGE SCALE GENOMIC DNA]</scope>
    <source>
        <strain evidence="2 3">9006-11</strain>
    </source>
</reference>
<dbReference type="EMBL" id="LUGG01000001">
    <property type="protein sequence ID" value="OBZ79516.1"/>
    <property type="molecule type" value="Genomic_DNA"/>
</dbReference>
<name>A0A1C7MT15_GRIFR</name>
<dbReference type="AlphaFoldDB" id="A0A1C7MT15"/>
<gene>
    <name evidence="2" type="ORF">A0H81_01198</name>
</gene>
<sequence>MPGGLELLSVDVAIFPSGSDDGPAFPMGALHSGPDTDSTRKSWWELVKEETDMAPLDDDQDSMPDLRSVTDDSDEDSIADDWQRWVSMMLGTELRLTVSSL</sequence>
<keyword evidence="3" id="KW-1185">Reference proteome</keyword>
<dbReference type="Proteomes" id="UP000092993">
    <property type="component" value="Unassembled WGS sequence"/>
</dbReference>
<feature type="region of interest" description="Disordered" evidence="1">
    <location>
        <begin position="52"/>
        <end position="74"/>
    </location>
</feature>
<protein>
    <submittedName>
        <fullName evidence="2">Uncharacterized protein</fullName>
    </submittedName>
</protein>